<dbReference type="InterPro" id="IPR013815">
    <property type="entry name" value="ATP_grasp_subdomain_1"/>
</dbReference>
<keyword evidence="3" id="KW-1185">Reference proteome</keyword>
<dbReference type="GeneID" id="90532975"/>
<dbReference type="Gene3D" id="3.30.1490.20">
    <property type="entry name" value="ATP-grasp fold, A domain"/>
    <property type="match status" value="1"/>
</dbReference>
<evidence type="ECO:0000313" key="2">
    <source>
        <dbReference type="EMBL" id="MCQ4838656.1"/>
    </source>
</evidence>
<evidence type="ECO:0000259" key="1">
    <source>
        <dbReference type="Pfam" id="PF14397"/>
    </source>
</evidence>
<gene>
    <name evidence="2" type="ORF">NE695_01855</name>
</gene>
<dbReference type="Gene3D" id="3.40.50.20">
    <property type="match status" value="1"/>
</dbReference>
<proteinExistence type="predicted"/>
<dbReference type="SUPFAM" id="SSF56059">
    <property type="entry name" value="Glutathione synthetase ATP-binding domain-like"/>
    <property type="match status" value="1"/>
</dbReference>
<dbReference type="InterPro" id="IPR039523">
    <property type="entry name" value="RimK-rel_E_lig_ATP-grasp"/>
</dbReference>
<reference evidence="2 3" key="1">
    <citation type="submission" date="2022-06" db="EMBL/GenBank/DDBJ databases">
        <title>Isolation of gut microbiota from human fecal samples.</title>
        <authorList>
            <person name="Pamer E.G."/>
            <person name="Barat B."/>
            <person name="Waligurski E."/>
            <person name="Medina S."/>
            <person name="Paddock L."/>
            <person name="Mostad J."/>
        </authorList>
    </citation>
    <scope>NUCLEOTIDE SEQUENCE [LARGE SCALE GENOMIC DNA]</scope>
    <source>
        <strain evidence="2 3">DFI.9.73</strain>
    </source>
</reference>
<dbReference type="Pfam" id="PF14397">
    <property type="entry name" value="ATPgrasp_ST"/>
    <property type="match status" value="1"/>
</dbReference>
<dbReference type="Gene3D" id="3.30.470.20">
    <property type="entry name" value="ATP-grasp fold, B domain"/>
    <property type="match status" value="2"/>
</dbReference>
<organism evidence="2 3">
    <name type="scientific">Neglectibacter timonensis</name>
    <dbReference type="NCBI Taxonomy" id="1776382"/>
    <lineage>
        <taxon>Bacteria</taxon>
        <taxon>Bacillati</taxon>
        <taxon>Bacillota</taxon>
        <taxon>Clostridia</taxon>
        <taxon>Eubacteriales</taxon>
        <taxon>Oscillospiraceae</taxon>
        <taxon>Neglectibacter</taxon>
    </lineage>
</organism>
<feature type="domain" description="Alpha-L-glutamate ligase-related protein ATP-grasp" evidence="1">
    <location>
        <begin position="95"/>
        <end position="294"/>
    </location>
</feature>
<dbReference type="EMBL" id="JANFZH010000002">
    <property type="protein sequence ID" value="MCQ4838656.1"/>
    <property type="molecule type" value="Genomic_DNA"/>
</dbReference>
<dbReference type="Proteomes" id="UP001524473">
    <property type="component" value="Unassembled WGS sequence"/>
</dbReference>
<evidence type="ECO:0000313" key="3">
    <source>
        <dbReference type="Proteomes" id="UP001524473"/>
    </source>
</evidence>
<comment type="caution">
    <text evidence="2">The sequence shown here is derived from an EMBL/GenBank/DDBJ whole genome shotgun (WGS) entry which is preliminary data.</text>
</comment>
<sequence length="314" mass="35783">MAIIHGETGKSRSWIFFDIVTCGFRYGSGFNDYLLCEFYNLSNEQRATYVTRSINNALVSLLNDKQYYHVFDNKNEFYTTFSDYLGRGWLNFASASYEDFSEFMNDRVEIMVKPDAESGGKGVKKLRKSDYPDLRQMYLTLRAENTGVVEDVILQHSDMAALHPESLNTLRVVTVLNGEGPHIVYAYIRIGNGGRSVDNLHAGGMCAPIELETGKIKYPAYDKSRNTYYEHPRTGVRIPGFEIPFWEETAELCLRAAKLVPQMRYVGWDVGVTENGPVFVEGNNLPGYDFLQMPPHVPNRVGMLPRFREFVEGI</sequence>
<protein>
    <recommendedName>
        <fullName evidence="1">Alpha-L-glutamate ligase-related protein ATP-grasp domain-containing protein</fullName>
    </recommendedName>
</protein>
<name>A0ABT1RVF2_9FIRM</name>
<dbReference type="RefSeq" id="WP_187127732.1">
    <property type="nucleotide sequence ID" value="NZ_CABKVV010000014.1"/>
</dbReference>
<accession>A0ABT1RVF2</accession>